<dbReference type="InterPro" id="IPR028082">
    <property type="entry name" value="Peripla_BP_I"/>
</dbReference>
<keyword evidence="3 5" id="KW-1133">Transmembrane helix</keyword>
<proteinExistence type="predicted"/>
<reference evidence="9" key="1">
    <citation type="submission" date="2017-01" db="EMBL/GenBank/DDBJ databases">
        <title>Comparative genomics of anhydrobiosis in the tardigrade Hypsibius dujardini.</title>
        <authorList>
            <person name="Yoshida Y."/>
            <person name="Koutsovoulos G."/>
            <person name="Laetsch D."/>
            <person name="Stevens L."/>
            <person name="Kumar S."/>
            <person name="Horikawa D."/>
            <person name="Ishino K."/>
            <person name="Komine S."/>
            <person name="Tomita M."/>
            <person name="Blaxter M."/>
            <person name="Arakawa K."/>
        </authorList>
    </citation>
    <scope>NUCLEOTIDE SEQUENCE [LARGE SCALE GENOMIC DNA]</scope>
    <source>
        <strain evidence="9">Z151</strain>
    </source>
</reference>
<keyword evidence="2 5" id="KW-0812">Transmembrane</keyword>
<dbReference type="OrthoDB" id="1890790at2759"/>
<keyword evidence="9" id="KW-1185">Reference proteome</keyword>
<evidence type="ECO:0000259" key="7">
    <source>
        <dbReference type="Pfam" id="PF01094"/>
    </source>
</evidence>
<organism evidence="8 9">
    <name type="scientific">Hypsibius exemplaris</name>
    <name type="common">Freshwater tardigrade</name>
    <dbReference type="NCBI Taxonomy" id="2072580"/>
    <lineage>
        <taxon>Eukaryota</taxon>
        <taxon>Metazoa</taxon>
        <taxon>Ecdysozoa</taxon>
        <taxon>Tardigrada</taxon>
        <taxon>Eutardigrada</taxon>
        <taxon>Parachela</taxon>
        <taxon>Hypsibioidea</taxon>
        <taxon>Hypsibiidae</taxon>
        <taxon>Hypsibius</taxon>
    </lineage>
</organism>
<evidence type="ECO:0000256" key="4">
    <source>
        <dbReference type="ARBA" id="ARBA00023136"/>
    </source>
</evidence>
<accession>A0A1W0WQI1</accession>
<dbReference type="GO" id="GO:0016020">
    <property type="term" value="C:membrane"/>
    <property type="evidence" value="ECO:0007669"/>
    <property type="project" value="UniProtKB-SubCell"/>
</dbReference>
<evidence type="ECO:0000256" key="5">
    <source>
        <dbReference type="SAM" id="Phobius"/>
    </source>
</evidence>
<feature type="transmembrane region" description="Helical" evidence="5">
    <location>
        <begin position="455"/>
        <end position="477"/>
    </location>
</feature>
<comment type="subcellular location">
    <subcellularLocation>
        <location evidence="1">Membrane</location>
    </subcellularLocation>
</comment>
<keyword evidence="6" id="KW-0732">Signal</keyword>
<evidence type="ECO:0000256" key="3">
    <source>
        <dbReference type="ARBA" id="ARBA00022989"/>
    </source>
</evidence>
<evidence type="ECO:0000313" key="8">
    <source>
        <dbReference type="EMBL" id="OQV17407.1"/>
    </source>
</evidence>
<dbReference type="InterPro" id="IPR001828">
    <property type="entry name" value="ANF_lig-bd_rcpt"/>
</dbReference>
<evidence type="ECO:0000256" key="2">
    <source>
        <dbReference type="ARBA" id="ARBA00022692"/>
    </source>
</evidence>
<evidence type="ECO:0000313" key="9">
    <source>
        <dbReference type="Proteomes" id="UP000192578"/>
    </source>
</evidence>
<name>A0A1W0WQI1_HYPEX</name>
<protein>
    <recommendedName>
        <fullName evidence="7">Receptor ligand binding region domain-containing protein</fullName>
    </recommendedName>
</protein>
<evidence type="ECO:0000256" key="6">
    <source>
        <dbReference type="SAM" id="SignalP"/>
    </source>
</evidence>
<keyword evidence="4 5" id="KW-0472">Membrane</keyword>
<dbReference type="EMBL" id="MTYJ01000061">
    <property type="protein sequence ID" value="OQV17407.1"/>
    <property type="molecule type" value="Genomic_DNA"/>
</dbReference>
<evidence type="ECO:0000256" key="1">
    <source>
        <dbReference type="ARBA" id="ARBA00004370"/>
    </source>
</evidence>
<dbReference type="AlphaFoldDB" id="A0A1W0WQI1"/>
<dbReference type="Gene3D" id="3.40.50.2300">
    <property type="match status" value="2"/>
</dbReference>
<feature type="chain" id="PRO_5010723448" description="Receptor ligand binding region domain-containing protein" evidence="6">
    <location>
        <begin position="21"/>
        <end position="523"/>
    </location>
</feature>
<dbReference type="SUPFAM" id="SSF53822">
    <property type="entry name" value="Periplasmic binding protein-like I"/>
    <property type="match status" value="1"/>
</dbReference>
<gene>
    <name evidence="8" type="ORF">BV898_08510</name>
</gene>
<feature type="signal peptide" evidence="6">
    <location>
        <begin position="1"/>
        <end position="20"/>
    </location>
</feature>
<dbReference type="Pfam" id="PF01094">
    <property type="entry name" value="ANF_receptor"/>
    <property type="match status" value="1"/>
</dbReference>
<sequence length="523" mass="59004">MRRLIIVVSFLIQAYPAIDCLLNVDLLIYGLRPAVMLESIPLSGPGFDVGIEEINRDYSDVLRMKHTYISDENHDLSECDDTSAHFDKISNYYYGSLQNHSEVLLILMHLGCTETRVFAQLSREWNILAVSGGLTYSTLRDMNFYPSTLATGPVQLQLYSVMFEKICGTFEWTNVGFAYDTSGVLPWPGMMHDIFTSNGAVRSGRILLQMFAIAPKPDLPDLLNRISYVSRVIFMSGTPILIRKLMIAAWKQNMTSSEYSVGGPVTWYQNDTDDEIAFRAYGSLMQMITCYDHDVKTNILLKHQFRQIAEDLYGVKYANGQGPSEFTTSSYVVVKMLAQVLNRTIHANIDVFDGRMLAAQFLNKSFSAGSMGEIFIDDSGERQTKICLSVFGNWMGAHFPQRAMFLDHTQPNLQNASEITIQWNTPDKKPPADTPLCGYLGDEVRCRTNSLGTTVTVIVVAAATVSFCCLTAIFWCMRTHRLTHDIWWRLQDEQLCASTVPIPSVHSHFTDSSFKELDDLEQC</sequence>
<feature type="domain" description="Receptor ligand binding region" evidence="7">
    <location>
        <begin position="47"/>
        <end position="383"/>
    </location>
</feature>
<comment type="caution">
    <text evidence="8">The sequence shown here is derived from an EMBL/GenBank/DDBJ whole genome shotgun (WGS) entry which is preliminary data.</text>
</comment>
<dbReference type="Proteomes" id="UP000192578">
    <property type="component" value="Unassembled WGS sequence"/>
</dbReference>